<accession>A0AAX1TNU5</accession>
<evidence type="ECO:0000256" key="1">
    <source>
        <dbReference type="SAM" id="Phobius"/>
    </source>
</evidence>
<gene>
    <name evidence="2" type="ORF">NCTC12112_01561</name>
</gene>
<dbReference type="GeneID" id="78456119"/>
<dbReference type="EMBL" id="LS483487">
    <property type="protein sequence ID" value="SQJ02742.1"/>
    <property type="molecule type" value="Genomic_DNA"/>
</dbReference>
<keyword evidence="1" id="KW-0472">Membrane</keyword>
<keyword evidence="1" id="KW-0812">Transmembrane</keyword>
<feature type="transmembrane region" description="Helical" evidence="1">
    <location>
        <begin position="12"/>
        <end position="31"/>
    </location>
</feature>
<reference evidence="2 3" key="1">
    <citation type="submission" date="2018-06" db="EMBL/GenBank/DDBJ databases">
        <authorList>
            <consortium name="Pathogen Informatics"/>
            <person name="Doyle S."/>
        </authorList>
    </citation>
    <scope>NUCLEOTIDE SEQUENCE [LARGE SCALE GENOMIC DNA]</scope>
    <source>
        <strain evidence="2 3">NCTC12112</strain>
    </source>
</reference>
<sequence>MREILENIFSGPVKYIMIIYLVIGLPLTLIYRKKMKNKTKKYLEENPTASKIIILTSTFLGDFSDNLDVVKVDGKKPNIFCEKMKRGILVLPGKHVVEAEASWTRKKVFKTVHTSTGHKKLEIEVEAKKCYSLKYNTEEKKFVFEEDENI</sequence>
<keyword evidence="1" id="KW-1133">Transmembrane helix</keyword>
<proteinExistence type="predicted"/>
<dbReference type="Proteomes" id="UP000249008">
    <property type="component" value="Chromosome 1"/>
</dbReference>
<evidence type="ECO:0000313" key="3">
    <source>
        <dbReference type="Proteomes" id="UP000249008"/>
    </source>
</evidence>
<protein>
    <submittedName>
        <fullName evidence="2">Uncharacterized protein</fullName>
    </submittedName>
</protein>
<organism evidence="2 3">
    <name type="scientific">Fusobacterium ulcerans</name>
    <dbReference type="NCBI Taxonomy" id="861"/>
    <lineage>
        <taxon>Bacteria</taxon>
        <taxon>Fusobacteriati</taxon>
        <taxon>Fusobacteriota</taxon>
        <taxon>Fusobacteriia</taxon>
        <taxon>Fusobacteriales</taxon>
        <taxon>Fusobacteriaceae</taxon>
        <taxon>Fusobacterium</taxon>
    </lineage>
</organism>
<evidence type="ECO:0000313" key="2">
    <source>
        <dbReference type="EMBL" id="SQJ02742.1"/>
    </source>
</evidence>
<dbReference type="AlphaFoldDB" id="A0AAX1TNU5"/>
<dbReference type="RefSeq" id="WP_005977153.1">
    <property type="nucleotide sequence ID" value="NZ_CABKNW010000002.1"/>
</dbReference>
<name>A0AAX1TNU5_9FUSO</name>
<dbReference type="KEGG" id="ful:C4N20_14930"/>